<proteinExistence type="predicted"/>
<dbReference type="RefSeq" id="WP_109655191.1">
    <property type="nucleotide sequence ID" value="NZ_CP029145.1"/>
</dbReference>
<dbReference type="Gene3D" id="1.10.150.130">
    <property type="match status" value="1"/>
</dbReference>
<evidence type="ECO:0000256" key="3">
    <source>
        <dbReference type="SAM" id="Coils"/>
    </source>
</evidence>
<sequence>MARPVATEATITPFLRGDNLSVRWSFRGLKYRTKVLGVVAPVHLMKNGYVKNTHADHIGINQKIEQAQDLLKQATAILLATGDVTEQRINREYTRLLAEAQAAGVADEAVIKRKAAKKEQVRKIDTVVLIPSLQDEIAELEAQIVAKRKAMVNMQKEHHLYQDDRLVTFLDRYLERNKTKMVADTTQRTFRAFITTVTRFDANARIQDVGEDWLTRFETWLTTTNSFRSIHHMVPNPVTGKMARGAFIRFDEGTPRLNGTVTNYITKIKTVLNYFKLRPELLPVDCILTDSHKRYSFEQPISDGNVVALEADELLQLFRFRDYQRRTHEQAMDMFLFLCATSLRVSDLKKVVPGVVQHGSILVTARKTKKHNIKAVIPINSISAYVLEKYQYDFPANCCIDDTLINERVKEVLNYQYPNHQYVFPSFQTMDTIVQYCGSEEVKTTDTRANLITSHSGRRTFINLCLDANVPLNNIMQMTGHINVTTLMVYADKRRNIKKNMVNVFGFTNYPQVPVPLQLEA</sequence>
<evidence type="ECO:0000313" key="6">
    <source>
        <dbReference type="Proteomes" id="UP000245999"/>
    </source>
</evidence>
<organism evidence="5 6">
    <name type="scientific">Hymenobacter nivis</name>
    <dbReference type="NCBI Taxonomy" id="1850093"/>
    <lineage>
        <taxon>Bacteria</taxon>
        <taxon>Pseudomonadati</taxon>
        <taxon>Bacteroidota</taxon>
        <taxon>Cytophagia</taxon>
        <taxon>Cytophagales</taxon>
        <taxon>Hymenobacteraceae</taxon>
        <taxon>Hymenobacter</taxon>
    </lineage>
</organism>
<feature type="coiled-coil region" evidence="3">
    <location>
        <begin position="130"/>
        <end position="157"/>
    </location>
</feature>
<dbReference type="Proteomes" id="UP000245999">
    <property type="component" value="Chromosome"/>
</dbReference>
<dbReference type="EMBL" id="CP029145">
    <property type="protein sequence ID" value="AWM32102.1"/>
    <property type="molecule type" value="Genomic_DNA"/>
</dbReference>
<gene>
    <name evidence="5" type="ORF">DDQ68_04405</name>
</gene>
<dbReference type="GO" id="GO:0015074">
    <property type="term" value="P:DNA integration"/>
    <property type="evidence" value="ECO:0007669"/>
    <property type="project" value="InterPro"/>
</dbReference>
<dbReference type="GO" id="GO:0006310">
    <property type="term" value="P:DNA recombination"/>
    <property type="evidence" value="ECO:0007669"/>
    <property type="project" value="UniProtKB-KW"/>
</dbReference>
<dbReference type="InterPro" id="IPR010998">
    <property type="entry name" value="Integrase_recombinase_N"/>
</dbReference>
<dbReference type="InterPro" id="IPR002104">
    <property type="entry name" value="Integrase_catalytic"/>
</dbReference>
<keyword evidence="2" id="KW-0233">DNA recombination</keyword>
<dbReference type="KEGG" id="hnv:DDQ68_04405"/>
<keyword evidence="6" id="KW-1185">Reference proteome</keyword>
<evidence type="ECO:0000259" key="4">
    <source>
        <dbReference type="PROSITE" id="PS51898"/>
    </source>
</evidence>
<dbReference type="Gene3D" id="1.10.443.10">
    <property type="entry name" value="Intergrase catalytic core"/>
    <property type="match status" value="1"/>
</dbReference>
<dbReference type="GO" id="GO:0003677">
    <property type="term" value="F:DNA binding"/>
    <property type="evidence" value="ECO:0007669"/>
    <property type="project" value="UniProtKB-KW"/>
</dbReference>
<protein>
    <recommendedName>
        <fullName evidence="4">Tyr recombinase domain-containing protein</fullName>
    </recommendedName>
</protein>
<name>A0A2Z3GJE1_9BACT</name>
<dbReference type="AlphaFoldDB" id="A0A2Z3GJE1"/>
<evidence type="ECO:0000313" key="5">
    <source>
        <dbReference type="EMBL" id="AWM32102.1"/>
    </source>
</evidence>
<keyword evidence="1" id="KW-0238">DNA-binding</keyword>
<keyword evidence="3" id="KW-0175">Coiled coil</keyword>
<dbReference type="Pfam" id="PF00589">
    <property type="entry name" value="Phage_integrase"/>
    <property type="match status" value="1"/>
</dbReference>
<accession>A0A2Z3GJE1</accession>
<dbReference type="InterPro" id="IPR013762">
    <property type="entry name" value="Integrase-like_cat_sf"/>
</dbReference>
<evidence type="ECO:0000256" key="2">
    <source>
        <dbReference type="ARBA" id="ARBA00023172"/>
    </source>
</evidence>
<feature type="domain" description="Tyr recombinase" evidence="4">
    <location>
        <begin position="304"/>
        <end position="503"/>
    </location>
</feature>
<dbReference type="InterPro" id="IPR011010">
    <property type="entry name" value="DNA_brk_join_enz"/>
</dbReference>
<dbReference type="SUPFAM" id="SSF56349">
    <property type="entry name" value="DNA breaking-rejoining enzymes"/>
    <property type="match status" value="1"/>
</dbReference>
<dbReference type="PROSITE" id="PS51898">
    <property type="entry name" value="TYR_RECOMBINASE"/>
    <property type="match status" value="1"/>
</dbReference>
<dbReference type="OrthoDB" id="892893at2"/>
<evidence type="ECO:0000256" key="1">
    <source>
        <dbReference type="ARBA" id="ARBA00023125"/>
    </source>
</evidence>
<reference evidence="6" key="1">
    <citation type="submission" date="2018-04" db="EMBL/GenBank/DDBJ databases">
        <title>Complete genome of Antarctic heterotrophic bacterium Hymenobacter nivis.</title>
        <authorList>
            <person name="Terashima M."/>
        </authorList>
    </citation>
    <scope>NUCLEOTIDE SEQUENCE [LARGE SCALE GENOMIC DNA]</scope>
    <source>
        <strain evidence="6">NBRC 111535</strain>
    </source>
</reference>